<dbReference type="Proteomes" id="UP000441032">
    <property type="component" value="Unassembled WGS sequence"/>
</dbReference>
<gene>
    <name evidence="2" type="primary">pilV</name>
    <name evidence="2" type="ORF">GJQ57_23680</name>
</gene>
<protein>
    <submittedName>
        <fullName evidence="2">Shufflon system plasmid conjugative transfer pilus tip adhesin PilV</fullName>
    </submittedName>
</protein>
<dbReference type="Pfam" id="PF04917">
    <property type="entry name" value="Shufflon_N"/>
    <property type="match status" value="1"/>
</dbReference>
<feature type="domain" description="Bacterial shufflon protein N-terminal" evidence="1">
    <location>
        <begin position="32"/>
        <end position="264"/>
    </location>
</feature>
<evidence type="ECO:0000313" key="3">
    <source>
        <dbReference type="Proteomes" id="UP000441032"/>
    </source>
</evidence>
<reference evidence="2 3" key="1">
    <citation type="submission" date="2019-11" db="EMBL/GenBank/DDBJ databases">
        <title>Phenotypic characterization of an OXA-22 and OXA-60 co-producing Ralstonia pickettii clinical strain.</title>
        <authorList>
            <person name="He F."/>
        </authorList>
    </citation>
    <scope>NUCLEOTIDE SEQUENCE [LARGE SCALE GENOMIC DNA]</scope>
    <source>
        <strain evidence="2 3">PSLESD1</strain>
    </source>
</reference>
<name>A0A7X2HS68_RALPI</name>
<dbReference type="RefSeq" id="WP_154209181.1">
    <property type="nucleotide sequence ID" value="NZ_WJYN01000016.1"/>
</dbReference>
<proteinExistence type="predicted"/>
<evidence type="ECO:0000313" key="2">
    <source>
        <dbReference type="EMBL" id="MRT01651.1"/>
    </source>
</evidence>
<dbReference type="InterPro" id="IPR007001">
    <property type="entry name" value="Shufflon_N"/>
</dbReference>
<dbReference type="AlphaFoldDB" id="A0A7X2HS68"/>
<comment type="caution">
    <text evidence="2">The sequence shown here is derived from an EMBL/GenBank/DDBJ whole genome shotgun (WGS) entry which is preliminary data.</text>
</comment>
<dbReference type="EMBL" id="WJYN01000016">
    <property type="protein sequence ID" value="MRT01651.1"/>
    <property type="molecule type" value="Genomic_DNA"/>
</dbReference>
<evidence type="ECO:0000259" key="1">
    <source>
        <dbReference type="Pfam" id="PF04917"/>
    </source>
</evidence>
<sequence length="409" mass="42171">MDALLGYIVALVLSMLSLAGFTTWAKIGVTNVQTAAVASQMLVFNKAAQQYVQDNAATLVAQATATTPVSVTTATLINSTPPYLPVGFSSTNAFGQTWLLQVLQPSANTLQSLVTTQGGRTVTDAKQLVQIAAQTGAQGGFVPYAGQLGDVTMTPTNAYGAFGGWRVSLANYTNPGSGHLASLLAFGGAQVNNNYLYRVQVPGHPELNQMQTALDMTGNDINNIGNANAVQEHLTGTGAPGAVCSDTGAIRTSTSGTGMVICNGTWQPIGIAVANITNGASCSNPGQIATDAGSTGYICRGGKYVLIDNAIGKFAVNRQITNVTDGMTFAKDSCPSGTAWAMYTPGTFLVNDTGNVLPPIEGNLFNAVDQGAVWYAQASGRSATGWYSGNDTGNLGGQLVGTFTTGCQY</sequence>
<organism evidence="2 3">
    <name type="scientific">Ralstonia pickettii</name>
    <name type="common">Burkholderia pickettii</name>
    <dbReference type="NCBI Taxonomy" id="329"/>
    <lineage>
        <taxon>Bacteria</taxon>
        <taxon>Pseudomonadati</taxon>
        <taxon>Pseudomonadota</taxon>
        <taxon>Betaproteobacteria</taxon>
        <taxon>Burkholderiales</taxon>
        <taxon>Burkholderiaceae</taxon>
        <taxon>Ralstonia</taxon>
    </lineage>
</organism>
<accession>A0A7X2HS68</accession>